<evidence type="ECO:0000256" key="4">
    <source>
        <dbReference type="ARBA" id="ARBA00023163"/>
    </source>
</evidence>
<evidence type="ECO:0000313" key="7">
    <source>
        <dbReference type="Proteomes" id="UP000494363"/>
    </source>
</evidence>
<dbReference type="SUPFAM" id="SSF53850">
    <property type="entry name" value="Periplasmic binding protein-like II"/>
    <property type="match status" value="1"/>
</dbReference>
<dbReference type="GO" id="GO:0003700">
    <property type="term" value="F:DNA-binding transcription factor activity"/>
    <property type="evidence" value="ECO:0007669"/>
    <property type="project" value="InterPro"/>
</dbReference>
<gene>
    <name evidence="6" type="primary">argP_1</name>
    <name evidence="6" type="ORF">LMG29542_01043</name>
</gene>
<accession>A0A6J5D907</accession>
<dbReference type="InterPro" id="IPR000847">
    <property type="entry name" value="LysR_HTH_N"/>
</dbReference>
<protein>
    <submittedName>
        <fullName evidence="6">HTH-type transcriptional regulator ArgP</fullName>
    </submittedName>
</protein>
<dbReference type="GO" id="GO:0003677">
    <property type="term" value="F:DNA binding"/>
    <property type="evidence" value="ECO:0007669"/>
    <property type="project" value="UniProtKB-KW"/>
</dbReference>
<keyword evidence="2" id="KW-0805">Transcription regulation</keyword>
<keyword evidence="3" id="KW-0238">DNA-binding</keyword>
<organism evidence="6 7">
    <name type="scientific">Paraburkholderia humisilvae</name>
    <dbReference type="NCBI Taxonomy" id="627669"/>
    <lineage>
        <taxon>Bacteria</taxon>
        <taxon>Pseudomonadati</taxon>
        <taxon>Pseudomonadota</taxon>
        <taxon>Betaproteobacteria</taxon>
        <taxon>Burkholderiales</taxon>
        <taxon>Burkholderiaceae</taxon>
        <taxon>Paraburkholderia</taxon>
    </lineage>
</organism>
<dbReference type="GO" id="GO:0005829">
    <property type="term" value="C:cytosol"/>
    <property type="evidence" value="ECO:0007669"/>
    <property type="project" value="TreeGrafter"/>
</dbReference>
<dbReference type="Pfam" id="PF03466">
    <property type="entry name" value="LysR_substrate"/>
    <property type="match status" value="1"/>
</dbReference>
<dbReference type="InterPro" id="IPR050950">
    <property type="entry name" value="HTH-type_LysR_regulators"/>
</dbReference>
<feature type="domain" description="HTH lysR-type" evidence="5">
    <location>
        <begin position="11"/>
        <end position="68"/>
    </location>
</feature>
<evidence type="ECO:0000256" key="3">
    <source>
        <dbReference type="ARBA" id="ARBA00023125"/>
    </source>
</evidence>
<dbReference type="AlphaFoldDB" id="A0A6J5D907"/>
<proteinExistence type="inferred from homology"/>
<dbReference type="PROSITE" id="PS50931">
    <property type="entry name" value="HTH_LYSR"/>
    <property type="match status" value="1"/>
</dbReference>
<keyword evidence="4" id="KW-0804">Transcription</keyword>
<dbReference type="Gene3D" id="1.10.10.10">
    <property type="entry name" value="Winged helix-like DNA-binding domain superfamily/Winged helix DNA-binding domain"/>
    <property type="match status" value="1"/>
</dbReference>
<dbReference type="FunFam" id="1.10.10.10:FF:000001">
    <property type="entry name" value="LysR family transcriptional regulator"/>
    <property type="match status" value="1"/>
</dbReference>
<dbReference type="Pfam" id="PF00126">
    <property type="entry name" value="HTH_1"/>
    <property type="match status" value="1"/>
</dbReference>
<dbReference type="SUPFAM" id="SSF46785">
    <property type="entry name" value="Winged helix' DNA-binding domain"/>
    <property type="match status" value="1"/>
</dbReference>
<dbReference type="InterPro" id="IPR036388">
    <property type="entry name" value="WH-like_DNA-bd_sf"/>
</dbReference>
<dbReference type="InterPro" id="IPR005119">
    <property type="entry name" value="LysR_subst-bd"/>
</dbReference>
<evidence type="ECO:0000259" key="5">
    <source>
        <dbReference type="PROSITE" id="PS50931"/>
    </source>
</evidence>
<dbReference type="EMBL" id="CADIKH010000004">
    <property type="protein sequence ID" value="CAB3749602.1"/>
    <property type="molecule type" value="Genomic_DNA"/>
</dbReference>
<evidence type="ECO:0000256" key="2">
    <source>
        <dbReference type="ARBA" id="ARBA00023015"/>
    </source>
</evidence>
<name>A0A6J5D907_9BURK</name>
<comment type="similarity">
    <text evidence="1">Belongs to the LysR transcriptional regulatory family.</text>
</comment>
<dbReference type="CDD" id="cd08421">
    <property type="entry name" value="PBP2_LTTR_like_1"/>
    <property type="match status" value="1"/>
</dbReference>
<dbReference type="PANTHER" id="PTHR30419">
    <property type="entry name" value="HTH-TYPE TRANSCRIPTIONAL REGULATOR YBHD"/>
    <property type="match status" value="1"/>
</dbReference>
<dbReference type="RefSeq" id="WP_377695442.1">
    <property type="nucleotide sequence ID" value="NZ_JBHLTK010000474.1"/>
</dbReference>
<dbReference type="PANTHER" id="PTHR30419:SF2">
    <property type="entry name" value="LYSR FAMILY TRANSCRIPTIONAL REGULATOR"/>
    <property type="match status" value="1"/>
</dbReference>
<reference evidence="6 7" key="1">
    <citation type="submission" date="2020-04" db="EMBL/GenBank/DDBJ databases">
        <authorList>
            <person name="De Canck E."/>
        </authorList>
    </citation>
    <scope>NUCLEOTIDE SEQUENCE [LARGE SCALE GENOMIC DNA]</scope>
    <source>
        <strain evidence="6 7">LMG 29542</strain>
    </source>
</reference>
<dbReference type="InterPro" id="IPR036390">
    <property type="entry name" value="WH_DNA-bd_sf"/>
</dbReference>
<evidence type="ECO:0000256" key="1">
    <source>
        <dbReference type="ARBA" id="ARBA00009437"/>
    </source>
</evidence>
<dbReference type="Proteomes" id="UP000494363">
    <property type="component" value="Unassembled WGS sequence"/>
</dbReference>
<dbReference type="Gene3D" id="3.40.190.290">
    <property type="match status" value="1"/>
</dbReference>
<evidence type="ECO:0000313" key="6">
    <source>
        <dbReference type="EMBL" id="CAB3749602.1"/>
    </source>
</evidence>
<sequence>MRVTESRPLRFDIESLRIFVAVIEEGSIAAASGRMHLVASAVSKRVSDLEVEAGTPLLYRHSRGVQPTAAGEALYHHAKRLIEHLQQISDELSEYSQGLRGHARIHVNFTAMVLYLPAALHSFLRANPQVRIDMVEKTSDEVVQAIASGIADLGVCAATRDALGGLQVRPYRLDKLVLIVPQAHRLAERTHIAFDETLDEDFVCMPYGTSIPKLCRAAAERVGRRLRVRIEVTSFEGVRNMVGAGLGVGVLPEGSVLPYVESAGIRVIELEEPWALRPLVIIARNFDTLPMPARILVDHLLNDVAVSP</sequence>
<keyword evidence="7" id="KW-1185">Reference proteome</keyword>